<dbReference type="Gene3D" id="2.160.20.10">
    <property type="entry name" value="Single-stranded right-handed beta-helix, Pectin lyase-like"/>
    <property type="match status" value="1"/>
</dbReference>
<dbReference type="Pfam" id="PF05860">
    <property type="entry name" value="TPS"/>
    <property type="match status" value="1"/>
</dbReference>
<keyword evidence="2" id="KW-1133">Transmembrane helix</keyword>
<feature type="region of interest" description="Disordered" evidence="1">
    <location>
        <begin position="816"/>
        <end position="886"/>
    </location>
</feature>
<dbReference type="Proteomes" id="UP000733611">
    <property type="component" value="Unassembled WGS sequence"/>
</dbReference>
<evidence type="ECO:0000313" key="5">
    <source>
        <dbReference type="Proteomes" id="UP000733611"/>
    </source>
</evidence>
<dbReference type="InterPro" id="IPR012334">
    <property type="entry name" value="Pectin_lyas_fold"/>
</dbReference>
<dbReference type="AlphaFoldDB" id="A0A948WYU7"/>
<feature type="compositionally biased region" description="Low complexity" evidence="1">
    <location>
        <begin position="1047"/>
        <end position="1060"/>
    </location>
</feature>
<reference evidence="4" key="2">
    <citation type="submission" date="2021-04" db="EMBL/GenBank/DDBJ databases">
        <authorList>
            <person name="Gilroy R."/>
        </authorList>
    </citation>
    <scope>NUCLEOTIDE SEQUENCE</scope>
    <source>
        <strain evidence="4">378</strain>
    </source>
</reference>
<keyword evidence="2" id="KW-0472">Membrane</keyword>
<dbReference type="InterPro" id="IPR008638">
    <property type="entry name" value="FhaB/CdiA-like_TPS"/>
</dbReference>
<dbReference type="NCBIfam" id="TIGR01901">
    <property type="entry name" value="adhes_NPXG"/>
    <property type="match status" value="1"/>
</dbReference>
<feature type="transmembrane region" description="Helical" evidence="2">
    <location>
        <begin position="86"/>
        <end position="111"/>
    </location>
</feature>
<evidence type="ECO:0000259" key="3">
    <source>
        <dbReference type="SMART" id="SM00912"/>
    </source>
</evidence>
<feature type="transmembrane region" description="Helical" evidence="2">
    <location>
        <begin position="31"/>
        <end position="52"/>
    </location>
</feature>
<feature type="region of interest" description="Disordered" evidence="1">
    <location>
        <begin position="1030"/>
        <end position="1091"/>
    </location>
</feature>
<dbReference type="EMBL" id="JAHLFE010000063">
    <property type="protein sequence ID" value="MBU3843897.1"/>
    <property type="molecule type" value="Genomic_DNA"/>
</dbReference>
<evidence type="ECO:0000256" key="1">
    <source>
        <dbReference type="SAM" id="MobiDB-lite"/>
    </source>
</evidence>
<feature type="compositionally biased region" description="Pro residues" evidence="1">
    <location>
        <begin position="831"/>
        <end position="881"/>
    </location>
</feature>
<dbReference type="InterPro" id="IPR011050">
    <property type="entry name" value="Pectin_lyase_fold/virulence"/>
</dbReference>
<sequence length="1091" mass="116128">MPSLTSGTAASGKPATAVSAAGQAVGSRWTLLLLLSLYFGGQYALGCLFGGLRAVVHYAMGGCGALFSGISRFFKPDHDPSSAAQTVTVFAVSGCLLLGAGLGSSSAAYAAPRPTFPQLEANFKPAQGVYISDETNSRMTITATKPNALLKWQSFDVARGNTLEFASGGSHEVSFLNIVTGATSSRIDGTIKAKTGDNINFYLLNPHGITLSSSGALEDLKSVYLGTSKPTAELIAKVNSAGDKPLQLADLKDSLSLGRGMGRVELLGSVQSTDLVLNGSQIVIGDIDTVLNVGEGDIASVPNIEGNGAYSSSLEVHSSTGRIDIGYDGDEELKQAYKDVLAEHGLVPEGTTSSEGQVTFVDHFDEQLIANTEDFRNKIYNKGANKDNKFWLATDLDFNAEAGWDEEYFTQIQNMTFSGQLDGTFHSITYQGEVVRPTGGAGSAQGSYGLFGKLDGATVKNLKVVNSAWNVKDTANPVQIGALAGAITNSTLENVEVENFRIEGAADLASDSVIGGVAGLIYAGNHFTNVMGNIAAVDSADGVAIGTFAGKVTSPMDIQGVAVGYSTDPDLAALSAIGVIDGDGIDVSAIASDLNAAYDQALERMGKDDLYAAYAVGGDSTQGTASLKHKGFLRPFFIEDYNYTYDGTEHDYKDLVSNEWFDLEQYVHKSDTSPDYVQKNAGQYYFDFTTADVAQDDSLAGHDFYFSYQYAAETWDDPDGLGAEWKRDADKMPADGLVGQGFLNINKKPIRIEVNDQNITEGDQPNTDVGKDTIGNYDDVVNNTVPGDDLGLTITVPDNFGQGGDDLISVEITNPNYEPEVVPGDLTVKPKPQPEPQPDPTPEPGPTPEPIPEPTPNPDHIPEPAPEPSPAPVPQPQPQPVIPDENKNDLQETLGLVETERKCVYCTDLNPYNRTGITQLHNSVRVNLATMDYSKPIFAALECGVSPAALYTALSGQPVLDSHLPDVNPSKEDVPYRLAMMQGNQGTRLDLKSSSMDFNDMRADFVLAMESLDKDESQGQSLEQQEMLAANAKTSVAEPYQSKEETATTATTTTADATTADARKDVVAETQTAQAQDVKRTSLPEPVLASL</sequence>
<accession>A0A948WYU7</accession>
<evidence type="ECO:0000256" key="2">
    <source>
        <dbReference type="SAM" id="Phobius"/>
    </source>
</evidence>
<organism evidence="4 5">
    <name type="scientific">Candidatus Anaerobiospirillum pullicola</name>
    <dbReference type="NCBI Taxonomy" id="2838451"/>
    <lineage>
        <taxon>Bacteria</taxon>
        <taxon>Pseudomonadati</taxon>
        <taxon>Pseudomonadota</taxon>
        <taxon>Gammaproteobacteria</taxon>
        <taxon>Aeromonadales</taxon>
        <taxon>Succinivibrionaceae</taxon>
        <taxon>Anaerobiospirillum</taxon>
    </lineage>
</organism>
<keyword evidence="2" id="KW-0812">Transmembrane</keyword>
<feature type="domain" description="Filamentous haemagglutinin FhaB/tRNA nuclease CdiA-like TPS" evidence="3">
    <location>
        <begin position="121"/>
        <end position="235"/>
    </location>
</feature>
<protein>
    <submittedName>
        <fullName evidence="4">Filamentous hemagglutinin N-terminal domain-containing protein</fullName>
    </submittedName>
</protein>
<gene>
    <name evidence="4" type="ORF">H9847_03365</name>
</gene>
<reference evidence="4" key="1">
    <citation type="journal article" date="2021" name="PeerJ">
        <title>Extensive microbial diversity within the chicken gut microbiome revealed by metagenomics and culture.</title>
        <authorList>
            <person name="Gilroy R."/>
            <person name="Ravi A."/>
            <person name="Getino M."/>
            <person name="Pursley I."/>
            <person name="Horton D.L."/>
            <person name="Alikhan N.F."/>
            <person name="Baker D."/>
            <person name="Gharbi K."/>
            <person name="Hall N."/>
            <person name="Watson M."/>
            <person name="Adriaenssens E.M."/>
            <person name="Foster-Nyarko E."/>
            <person name="Jarju S."/>
            <person name="Secka A."/>
            <person name="Antonio M."/>
            <person name="Oren A."/>
            <person name="Chaudhuri R.R."/>
            <person name="La Ragione R."/>
            <person name="Hildebrand F."/>
            <person name="Pallen M.J."/>
        </authorList>
    </citation>
    <scope>NUCLEOTIDE SEQUENCE</scope>
    <source>
        <strain evidence="4">378</strain>
    </source>
</reference>
<dbReference type="SMART" id="SM00912">
    <property type="entry name" value="Haemagg_act"/>
    <property type="match status" value="1"/>
</dbReference>
<proteinExistence type="predicted"/>
<evidence type="ECO:0000313" key="4">
    <source>
        <dbReference type="EMBL" id="MBU3843897.1"/>
    </source>
</evidence>
<name>A0A948WYU7_9GAMM</name>
<dbReference type="SUPFAM" id="SSF51126">
    <property type="entry name" value="Pectin lyase-like"/>
    <property type="match status" value="1"/>
</dbReference>
<comment type="caution">
    <text evidence="4">The sequence shown here is derived from an EMBL/GenBank/DDBJ whole genome shotgun (WGS) entry which is preliminary data.</text>
</comment>